<keyword evidence="1" id="KW-1133">Transmembrane helix</keyword>
<keyword evidence="1" id="KW-0472">Membrane</keyword>
<sequence>MEIPALMGVAKAILENMIFVHQDEANWPFQEPSTLLRRNLMISSLLINFCFFVSMNLRYTKAEDIKKLYKDQAHEIKTYELKLEHLPTKNAVYGVPIQDRLSGILHKLNQTKKDYSEELLQQPVRKSPLWKPCAVRVALILRKYSVYNPKYPFCKVPLPLAFFFFDRFSSSFPVAFLLRSRRFSPLKLILLSTLSRITTYKFVGFLYHSLGLTGSVVLRSFTLYMLLYSRKKFRFCLVIELMGK</sequence>
<organism evidence="2 3">
    <name type="scientific">Citrullus colocynthis</name>
    <name type="common">colocynth</name>
    <dbReference type="NCBI Taxonomy" id="252529"/>
    <lineage>
        <taxon>Eukaryota</taxon>
        <taxon>Viridiplantae</taxon>
        <taxon>Streptophyta</taxon>
        <taxon>Embryophyta</taxon>
        <taxon>Tracheophyta</taxon>
        <taxon>Spermatophyta</taxon>
        <taxon>Magnoliopsida</taxon>
        <taxon>eudicotyledons</taxon>
        <taxon>Gunneridae</taxon>
        <taxon>Pentapetalae</taxon>
        <taxon>rosids</taxon>
        <taxon>fabids</taxon>
        <taxon>Cucurbitales</taxon>
        <taxon>Cucurbitaceae</taxon>
        <taxon>Benincaseae</taxon>
        <taxon>Citrullus</taxon>
    </lineage>
</organism>
<evidence type="ECO:0000256" key="1">
    <source>
        <dbReference type="SAM" id="Phobius"/>
    </source>
</evidence>
<feature type="transmembrane region" description="Helical" evidence="1">
    <location>
        <begin position="205"/>
        <end position="227"/>
    </location>
</feature>
<protein>
    <submittedName>
        <fullName evidence="2">Uncharacterized protein</fullName>
    </submittedName>
</protein>
<dbReference type="EMBL" id="OZ021737">
    <property type="protein sequence ID" value="CAK9318888.1"/>
    <property type="molecule type" value="Genomic_DNA"/>
</dbReference>
<proteinExistence type="predicted"/>
<evidence type="ECO:0000313" key="2">
    <source>
        <dbReference type="EMBL" id="CAK9318888.1"/>
    </source>
</evidence>
<gene>
    <name evidence="2" type="ORF">CITCOLO1_LOCUS10865</name>
</gene>
<name>A0ABP0YEG6_9ROSI</name>
<evidence type="ECO:0000313" key="3">
    <source>
        <dbReference type="Proteomes" id="UP001642487"/>
    </source>
</evidence>
<keyword evidence="1" id="KW-0812">Transmembrane</keyword>
<keyword evidence="3" id="KW-1185">Reference proteome</keyword>
<reference evidence="2 3" key="1">
    <citation type="submission" date="2024-03" db="EMBL/GenBank/DDBJ databases">
        <authorList>
            <person name="Gkanogiannis A."/>
            <person name="Becerra Lopez-Lavalle L."/>
        </authorList>
    </citation>
    <scope>NUCLEOTIDE SEQUENCE [LARGE SCALE GENOMIC DNA]</scope>
</reference>
<dbReference type="PANTHER" id="PTHR18867">
    <property type="entry name" value="RAD50"/>
    <property type="match status" value="1"/>
</dbReference>
<dbReference type="PANTHER" id="PTHR18867:SF12">
    <property type="entry name" value="DNA REPAIR PROTEIN RAD50"/>
    <property type="match status" value="1"/>
</dbReference>
<accession>A0ABP0YEG6</accession>
<dbReference type="Proteomes" id="UP001642487">
    <property type="component" value="Chromosome 3"/>
</dbReference>